<dbReference type="SUPFAM" id="SSF111369">
    <property type="entry name" value="HlyD-like secretion proteins"/>
    <property type="match status" value="1"/>
</dbReference>
<comment type="caution">
    <text evidence="3">The sequence shown here is derived from an EMBL/GenBank/DDBJ whole genome shotgun (WGS) entry which is preliminary data.</text>
</comment>
<evidence type="ECO:0000256" key="2">
    <source>
        <dbReference type="SAM" id="MobiDB-lite"/>
    </source>
</evidence>
<feature type="coiled-coil region" evidence="1">
    <location>
        <begin position="108"/>
        <end position="222"/>
    </location>
</feature>
<accession>A0ABS1CEK0</accession>
<sequence length="441" mass="47745">MRTAFKILLPILVVAIGIGAFRVLKSTKPEQTPPEVQERVWRVDVERAVPQRLAPELTLYGRVETPDLLRATASASAWVTDVAVRDGELVAEGDVLVRLDERDFLPRIEQAKAQIAELEAEIESERNRYETDKLALEKEKRLLDLARDAVARQERLKTQQVGAEQALDEAERAAVQQALAVSNREMSLADHPTRVRALEARLASNQARLQELQLEYERATLRAPYDGIVTGVEVTPGDQVAKGQVLARMFALDSLQVRARIPAPYQAELLTALRQAGTLPAAAEIGDTAVALTLDRIAGEAGPSGVDGLFHVASDPAALRLGQMLTVRLERPARDGVIAVPFRAVYGGGRIYKLEDGRMVGVDVETLGEHRGGKDEVERLLVRSPQIKAGDLIVTTHMPNAMDGLRVETLDEGRMAKAPGGGAQGAGAASAKGSAQTQAVQ</sequence>
<evidence type="ECO:0000313" key="3">
    <source>
        <dbReference type="EMBL" id="MBK1630148.1"/>
    </source>
</evidence>
<dbReference type="Proteomes" id="UP000748752">
    <property type="component" value="Unassembled WGS sequence"/>
</dbReference>
<evidence type="ECO:0000256" key="1">
    <source>
        <dbReference type="SAM" id="Coils"/>
    </source>
</evidence>
<name>A0ABS1CEK0_9GAMM</name>
<gene>
    <name evidence="3" type="ORF">CKO31_05205</name>
</gene>
<keyword evidence="4" id="KW-1185">Reference proteome</keyword>
<dbReference type="PANTHER" id="PTHR30469:SF15">
    <property type="entry name" value="HLYD FAMILY OF SECRETION PROTEINS"/>
    <property type="match status" value="1"/>
</dbReference>
<reference evidence="3 4" key="1">
    <citation type="journal article" date="2020" name="Microorganisms">
        <title>Osmotic Adaptation and Compatible Solute Biosynthesis of Phototrophic Bacteria as Revealed from Genome Analyses.</title>
        <authorList>
            <person name="Imhoff J.F."/>
            <person name="Rahn T."/>
            <person name="Kunzel S."/>
            <person name="Keller A."/>
            <person name="Neulinger S.C."/>
        </authorList>
    </citation>
    <scope>NUCLEOTIDE SEQUENCE [LARGE SCALE GENOMIC DNA]</scope>
    <source>
        <strain evidence="3 4">DSM 6210</strain>
    </source>
</reference>
<dbReference type="PANTHER" id="PTHR30469">
    <property type="entry name" value="MULTIDRUG RESISTANCE PROTEIN MDTA"/>
    <property type="match status" value="1"/>
</dbReference>
<protein>
    <submittedName>
        <fullName evidence="3">RND transporter</fullName>
    </submittedName>
</protein>
<feature type="region of interest" description="Disordered" evidence="2">
    <location>
        <begin position="415"/>
        <end position="441"/>
    </location>
</feature>
<organism evidence="3 4">
    <name type="scientific">Thiohalocapsa halophila</name>
    <dbReference type="NCBI Taxonomy" id="69359"/>
    <lineage>
        <taxon>Bacteria</taxon>
        <taxon>Pseudomonadati</taxon>
        <taxon>Pseudomonadota</taxon>
        <taxon>Gammaproteobacteria</taxon>
        <taxon>Chromatiales</taxon>
        <taxon>Chromatiaceae</taxon>
        <taxon>Thiohalocapsa</taxon>
    </lineage>
</organism>
<dbReference type="Gene3D" id="2.40.50.100">
    <property type="match status" value="1"/>
</dbReference>
<dbReference type="EMBL" id="NRRV01000008">
    <property type="protein sequence ID" value="MBK1630148.1"/>
    <property type="molecule type" value="Genomic_DNA"/>
</dbReference>
<proteinExistence type="predicted"/>
<feature type="compositionally biased region" description="Low complexity" evidence="2">
    <location>
        <begin position="426"/>
        <end position="441"/>
    </location>
</feature>
<evidence type="ECO:0000313" key="4">
    <source>
        <dbReference type="Proteomes" id="UP000748752"/>
    </source>
</evidence>
<dbReference type="RefSeq" id="WP_200234708.1">
    <property type="nucleotide sequence ID" value="NZ_NRRV01000008.1"/>
</dbReference>
<dbReference type="Gene3D" id="2.40.30.170">
    <property type="match status" value="1"/>
</dbReference>
<dbReference type="Gene3D" id="1.10.287.470">
    <property type="entry name" value="Helix hairpin bin"/>
    <property type="match status" value="1"/>
</dbReference>
<keyword evidence="1" id="KW-0175">Coiled coil</keyword>